<evidence type="ECO:0000313" key="1">
    <source>
        <dbReference type="EMBL" id="KAB2099705.1"/>
    </source>
</evidence>
<comment type="caution">
    <text evidence="1">The sequence shown here is derived from an EMBL/GenBank/DDBJ whole genome shotgun (WGS) entry which is preliminary data.</text>
</comment>
<organism evidence="1 2">
    <name type="scientific">Alternaria gaisen</name>
    <dbReference type="NCBI Taxonomy" id="167740"/>
    <lineage>
        <taxon>Eukaryota</taxon>
        <taxon>Fungi</taxon>
        <taxon>Dikarya</taxon>
        <taxon>Ascomycota</taxon>
        <taxon>Pezizomycotina</taxon>
        <taxon>Dothideomycetes</taxon>
        <taxon>Pleosporomycetidae</taxon>
        <taxon>Pleosporales</taxon>
        <taxon>Pleosporineae</taxon>
        <taxon>Pleosporaceae</taxon>
        <taxon>Alternaria</taxon>
        <taxon>Alternaria sect. Alternaria</taxon>
    </lineage>
</organism>
<gene>
    <name evidence="1" type="ORF">AG0111_0g12064</name>
</gene>
<dbReference type="EMBL" id="PDWZ02000016">
    <property type="protein sequence ID" value="KAB2099705.1"/>
    <property type="molecule type" value="Genomic_DNA"/>
</dbReference>
<protein>
    <submittedName>
        <fullName evidence="1">Uncharacterized protein</fullName>
    </submittedName>
</protein>
<proteinExistence type="predicted"/>
<evidence type="ECO:0000313" key="2">
    <source>
        <dbReference type="Proteomes" id="UP000293547"/>
    </source>
</evidence>
<reference evidence="1 2" key="1">
    <citation type="journal article" date="2019" name="bioRxiv">
        <title>Genomics, evolutionary history and diagnostics of the Alternaria alternata species group including apple and Asian pear pathotypes.</title>
        <authorList>
            <person name="Armitage A.D."/>
            <person name="Cockerton H.M."/>
            <person name="Sreenivasaprasad S."/>
            <person name="Woodhall J.W."/>
            <person name="Lane C.R."/>
            <person name="Harrison R.J."/>
            <person name="Clarkson J.P."/>
        </authorList>
    </citation>
    <scope>NUCLEOTIDE SEQUENCE [LARGE SCALE GENOMIC DNA]</scope>
    <source>
        <strain evidence="1 2">FERA 650</strain>
    </source>
</reference>
<keyword evidence="2" id="KW-1185">Reference proteome</keyword>
<accession>A0ACB6F5M5</accession>
<name>A0ACB6F5M5_9PLEO</name>
<dbReference type="Proteomes" id="UP000293547">
    <property type="component" value="Unassembled WGS sequence"/>
</dbReference>
<sequence length="118" mass="11896">MLFNNTAAVALLAGVTSAQMSMPSAGMDPSMRMTTSAMDSSMPMSNSAIKSEIAVSTPTTAKIQASTTSKTSPIKTLEPTASTTPSSMNASNNAAYDCANPTVGLAAGVGFMFLAAFG</sequence>